<sequence>MTSTPGDDPNAAESSALSAIHPDIIQTHILTRLPGPPLPPATATCSQLHSLSSHDPLWLNACHATWPSTLTPRVRHVIDTFPNAARSFFADSFPSSHSLSSNKTTFSSNDPNRTPELISAVDLFHNESLLFSKVVETETVTGWFYPVDEDTCRELEESLRLTWILVDPTGKRAVDVSSGKVVALEKHWLSGEVAEGFATEAEVVALEKHWLSGEVVVRFATEAGAALCSVAVTWGTEMQIKEISFQMEDVDGVQMNGRDSLVILQGVLEGERRWKKKKEEGGEGYRVFLKRKKERKEGKVRAEGRLDMLCVGLAVVTMVASSLFLLWRWHH</sequence>
<protein>
    <submittedName>
        <fullName evidence="2">Putative F-box protein</fullName>
    </submittedName>
</protein>
<proteinExistence type="predicted"/>
<dbReference type="PANTHER" id="PTHR33736:SF13">
    <property type="entry name" value="OS11G0155100 PROTEIN"/>
    <property type="match status" value="1"/>
</dbReference>
<dbReference type="AlphaFoldDB" id="A0A0B2P4Q4"/>
<keyword evidence="1" id="KW-0472">Membrane</keyword>
<evidence type="ECO:0000256" key="1">
    <source>
        <dbReference type="SAM" id="Phobius"/>
    </source>
</evidence>
<keyword evidence="1" id="KW-1133">Transmembrane helix</keyword>
<dbReference type="PANTHER" id="PTHR33736">
    <property type="entry name" value="F-BOX PROTEIN-RELATED"/>
    <property type="match status" value="1"/>
</dbReference>
<organism evidence="2">
    <name type="scientific">Glycine soja</name>
    <name type="common">Wild soybean</name>
    <dbReference type="NCBI Taxonomy" id="3848"/>
    <lineage>
        <taxon>Eukaryota</taxon>
        <taxon>Viridiplantae</taxon>
        <taxon>Streptophyta</taxon>
        <taxon>Embryophyta</taxon>
        <taxon>Tracheophyta</taxon>
        <taxon>Spermatophyta</taxon>
        <taxon>Magnoliopsida</taxon>
        <taxon>eudicotyledons</taxon>
        <taxon>Gunneridae</taxon>
        <taxon>Pentapetalae</taxon>
        <taxon>rosids</taxon>
        <taxon>fabids</taxon>
        <taxon>Fabales</taxon>
        <taxon>Fabaceae</taxon>
        <taxon>Papilionoideae</taxon>
        <taxon>50 kb inversion clade</taxon>
        <taxon>NPAAA clade</taxon>
        <taxon>indigoferoid/millettioid clade</taxon>
        <taxon>Phaseoleae</taxon>
        <taxon>Glycine</taxon>
        <taxon>Glycine subgen. Soja</taxon>
    </lineage>
</organism>
<dbReference type="Proteomes" id="UP000053555">
    <property type="component" value="Unassembled WGS sequence"/>
</dbReference>
<dbReference type="SUPFAM" id="SSF81383">
    <property type="entry name" value="F-box domain"/>
    <property type="match status" value="1"/>
</dbReference>
<feature type="transmembrane region" description="Helical" evidence="1">
    <location>
        <begin position="306"/>
        <end position="327"/>
    </location>
</feature>
<dbReference type="InterPro" id="IPR045283">
    <property type="entry name" value="AT3G44326-like"/>
</dbReference>
<evidence type="ECO:0000313" key="2">
    <source>
        <dbReference type="EMBL" id="KHN02604.1"/>
    </source>
</evidence>
<reference evidence="2" key="1">
    <citation type="submission" date="2014-07" db="EMBL/GenBank/DDBJ databases">
        <title>Identification of a novel salt tolerance gene in wild soybean by whole-genome sequencing.</title>
        <authorList>
            <person name="Lam H.-M."/>
            <person name="Qi X."/>
            <person name="Li M.-W."/>
            <person name="Liu X."/>
            <person name="Xie M."/>
            <person name="Ni M."/>
            <person name="Xu X."/>
        </authorList>
    </citation>
    <scope>NUCLEOTIDE SEQUENCE [LARGE SCALE GENOMIC DNA]</scope>
    <source>
        <tissue evidence="2">Root</tissue>
    </source>
</reference>
<name>A0A0B2P4Q4_GLYSO</name>
<dbReference type="EMBL" id="KN670225">
    <property type="protein sequence ID" value="KHN02604.1"/>
    <property type="molecule type" value="Genomic_DNA"/>
</dbReference>
<dbReference type="InterPro" id="IPR036047">
    <property type="entry name" value="F-box-like_dom_sf"/>
</dbReference>
<accession>A0A0B2P4Q4</accession>
<gene>
    <name evidence="2" type="ORF">glysoja_043559</name>
</gene>
<keyword evidence="1" id="KW-0812">Transmembrane</keyword>